<dbReference type="Proteomes" id="UP000285060">
    <property type="component" value="Unassembled WGS sequence"/>
</dbReference>
<keyword evidence="3" id="KW-1185">Reference proteome</keyword>
<name>A0A3R6Z2Z9_9STRA</name>
<dbReference type="EMBL" id="QUSY01000528">
    <property type="protein sequence ID" value="RHY28781.1"/>
    <property type="molecule type" value="Genomic_DNA"/>
</dbReference>
<dbReference type="Pfam" id="PF13358">
    <property type="entry name" value="DDE_3"/>
    <property type="match status" value="1"/>
</dbReference>
<comment type="caution">
    <text evidence="2">The sequence shown here is derived from an EMBL/GenBank/DDBJ whole genome shotgun (WGS) entry which is preliminary data.</text>
</comment>
<feature type="domain" description="Tc1-like transposase DDE" evidence="1">
    <location>
        <begin position="19"/>
        <end position="81"/>
    </location>
</feature>
<protein>
    <recommendedName>
        <fullName evidence="1">Tc1-like transposase DDE domain-containing protein</fullName>
    </recommendedName>
</protein>
<organism evidence="2 3">
    <name type="scientific">Aphanomyces invadans</name>
    <dbReference type="NCBI Taxonomy" id="157072"/>
    <lineage>
        <taxon>Eukaryota</taxon>
        <taxon>Sar</taxon>
        <taxon>Stramenopiles</taxon>
        <taxon>Oomycota</taxon>
        <taxon>Saprolegniomycetes</taxon>
        <taxon>Saprolegniales</taxon>
        <taxon>Verrucalvaceae</taxon>
        <taxon>Aphanomyces</taxon>
    </lineage>
</organism>
<evidence type="ECO:0000313" key="2">
    <source>
        <dbReference type="EMBL" id="RHY28781.1"/>
    </source>
</evidence>
<dbReference type="InterPro" id="IPR038717">
    <property type="entry name" value="Tc1-like_DDE_dom"/>
</dbReference>
<dbReference type="Gene3D" id="3.30.420.10">
    <property type="entry name" value="Ribonuclease H-like superfamily/Ribonuclease H"/>
    <property type="match status" value="1"/>
</dbReference>
<evidence type="ECO:0000259" key="1">
    <source>
        <dbReference type="Pfam" id="PF13358"/>
    </source>
</evidence>
<dbReference type="VEuPathDB" id="FungiDB:H310_10603"/>
<accession>A0A3R6Z2Z9</accession>
<reference evidence="2 3" key="1">
    <citation type="submission" date="2018-08" db="EMBL/GenBank/DDBJ databases">
        <title>Aphanomyces genome sequencing and annotation.</title>
        <authorList>
            <person name="Minardi D."/>
            <person name="Oidtmann B."/>
            <person name="Van Der Giezen M."/>
            <person name="Studholme D.J."/>
        </authorList>
    </citation>
    <scope>NUCLEOTIDE SEQUENCE [LARGE SCALE GENOMIC DNA]</scope>
    <source>
        <strain evidence="2 3">NJM0002</strain>
    </source>
</reference>
<dbReference type="AlphaFoldDB" id="A0A3R6Z2Z9"/>
<evidence type="ECO:0000313" key="3">
    <source>
        <dbReference type="Proteomes" id="UP000285060"/>
    </source>
</evidence>
<sequence length="147" mass="16984">MEQNAAFVEEVYQAVKRTPSWQEHFQGKKVVIVLDNAPAHSQAETRTVPHDDMVLLRLGPYSPMLNPIESCFSVLKAAIKRYLALRTNEMFDRRDFNTYLEARMSLLEDAARESLGCITQSLMIRESLFCQRNVMKALHLEDMQYGK</sequence>
<gene>
    <name evidence="2" type="ORF">DYB32_005712</name>
</gene>
<dbReference type="InterPro" id="IPR036397">
    <property type="entry name" value="RNaseH_sf"/>
</dbReference>
<proteinExistence type="predicted"/>
<dbReference type="GO" id="GO:0003676">
    <property type="term" value="F:nucleic acid binding"/>
    <property type="evidence" value="ECO:0007669"/>
    <property type="project" value="InterPro"/>
</dbReference>